<feature type="compositionally biased region" description="Acidic residues" evidence="4">
    <location>
        <begin position="267"/>
        <end position="277"/>
    </location>
</feature>
<evidence type="ECO:0000259" key="5">
    <source>
        <dbReference type="PROSITE" id="PS50172"/>
    </source>
</evidence>
<dbReference type="PROSITE" id="PS50172">
    <property type="entry name" value="BRCT"/>
    <property type="match status" value="1"/>
</dbReference>
<dbReference type="EMBL" id="ML976979">
    <property type="protein sequence ID" value="KAF1962304.1"/>
    <property type="molecule type" value="Genomic_DNA"/>
</dbReference>
<dbReference type="PANTHER" id="PTHR23196:SF1">
    <property type="entry name" value="PAX-INTERACTING PROTEIN 1"/>
    <property type="match status" value="1"/>
</dbReference>
<accession>A0A6A5UC89</accession>
<feature type="domain" description="BRCT" evidence="5">
    <location>
        <begin position="366"/>
        <end position="433"/>
    </location>
</feature>
<dbReference type="InterPro" id="IPR036420">
    <property type="entry name" value="BRCT_dom_sf"/>
</dbReference>
<feature type="compositionally biased region" description="Low complexity" evidence="4">
    <location>
        <begin position="326"/>
        <end position="339"/>
    </location>
</feature>
<dbReference type="Proteomes" id="UP000800035">
    <property type="component" value="Unassembled WGS sequence"/>
</dbReference>
<keyword evidence="2" id="KW-0227">DNA damage</keyword>
<dbReference type="SMART" id="SM00292">
    <property type="entry name" value="BRCT"/>
    <property type="match status" value="1"/>
</dbReference>
<gene>
    <name evidence="6" type="ORF">CC80DRAFT_158821</name>
</gene>
<comment type="subcellular location">
    <subcellularLocation>
        <location evidence="1">Nucleus</location>
    </subcellularLocation>
</comment>
<dbReference type="InterPro" id="IPR051579">
    <property type="entry name" value="DDR_Transcriptional_Reg"/>
</dbReference>
<dbReference type="PANTHER" id="PTHR23196">
    <property type="entry name" value="PAX TRANSCRIPTION ACTIVATION DOMAIN INTERACTING PROTEIN"/>
    <property type="match status" value="1"/>
</dbReference>
<dbReference type="CDD" id="cd17744">
    <property type="entry name" value="BRCT_MDC1_rpt1"/>
    <property type="match status" value="1"/>
</dbReference>
<feature type="compositionally biased region" description="Acidic residues" evidence="4">
    <location>
        <begin position="141"/>
        <end position="162"/>
    </location>
</feature>
<evidence type="ECO:0000256" key="1">
    <source>
        <dbReference type="ARBA" id="ARBA00004123"/>
    </source>
</evidence>
<dbReference type="GO" id="GO:0005634">
    <property type="term" value="C:nucleus"/>
    <property type="evidence" value="ECO:0007669"/>
    <property type="project" value="UniProtKB-SubCell"/>
</dbReference>
<feature type="compositionally biased region" description="Basic and acidic residues" evidence="4">
    <location>
        <begin position="212"/>
        <end position="223"/>
    </location>
</feature>
<dbReference type="AlphaFoldDB" id="A0A6A5UC89"/>
<keyword evidence="3" id="KW-0539">Nucleus</keyword>
<proteinExistence type="predicted"/>
<evidence type="ECO:0000313" key="6">
    <source>
        <dbReference type="EMBL" id="KAF1962304.1"/>
    </source>
</evidence>
<dbReference type="Gene3D" id="3.40.50.10190">
    <property type="entry name" value="BRCT domain"/>
    <property type="match status" value="1"/>
</dbReference>
<keyword evidence="7" id="KW-1185">Reference proteome</keyword>
<feature type="region of interest" description="Disordered" evidence="4">
    <location>
        <begin position="560"/>
        <end position="579"/>
    </location>
</feature>
<name>A0A6A5UC89_9PLEO</name>
<evidence type="ECO:0000313" key="7">
    <source>
        <dbReference type="Proteomes" id="UP000800035"/>
    </source>
</evidence>
<protein>
    <recommendedName>
        <fullName evidence="5">BRCT domain-containing protein</fullName>
    </recommendedName>
</protein>
<dbReference type="SUPFAM" id="SSF52113">
    <property type="entry name" value="BRCT domain"/>
    <property type="match status" value="1"/>
</dbReference>
<reference evidence="6" key="1">
    <citation type="journal article" date="2020" name="Stud. Mycol.">
        <title>101 Dothideomycetes genomes: a test case for predicting lifestyles and emergence of pathogens.</title>
        <authorList>
            <person name="Haridas S."/>
            <person name="Albert R."/>
            <person name="Binder M."/>
            <person name="Bloem J."/>
            <person name="Labutti K."/>
            <person name="Salamov A."/>
            <person name="Andreopoulos B."/>
            <person name="Baker S."/>
            <person name="Barry K."/>
            <person name="Bills G."/>
            <person name="Bluhm B."/>
            <person name="Cannon C."/>
            <person name="Castanera R."/>
            <person name="Culley D."/>
            <person name="Daum C."/>
            <person name="Ezra D."/>
            <person name="Gonzalez J."/>
            <person name="Henrissat B."/>
            <person name="Kuo A."/>
            <person name="Liang C."/>
            <person name="Lipzen A."/>
            <person name="Lutzoni F."/>
            <person name="Magnuson J."/>
            <person name="Mondo S."/>
            <person name="Nolan M."/>
            <person name="Ohm R."/>
            <person name="Pangilinan J."/>
            <person name="Park H.-J."/>
            <person name="Ramirez L."/>
            <person name="Alfaro M."/>
            <person name="Sun H."/>
            <person name="Tritt A."/>
            <person name="Yoshinaga Y."/>
            <person name="Zwiers L.-H."/>
            <person name="Turgeon B."/>
            <person name="Goodwin S."/>
            <person name="Spatafora J."/>
            <person name="Crous P."/>
            <person name="Grigoriev I."/>
        </authorList>
    </citation>
    <scope>NUCLEOTIDE SEQUENCE</scope>
    <source>
        <strain evidence="6">CBS 675.92</strain>
    </source>
</reference>
<evidence type="ECO:0000256" key="2">
    <source>
        <dbReference type="ARBA" id="ARBA00022763"/>
    </source>
</evidence>
<dbReference type="GO" id="GO:0006974">
    <property type="term" value="P:DNA damage response"/>
    <property type="evidence" value="ECO:0007669"/>
    <property type="project" value="UniProtKB-KW"/>
</dbReference>
<evidence type="ECO:0000256" key="4">
    <source>
        <dbReference type="SAM" id="MobiDB-lite"/>
    </source>
</evidence>
<dbReference type="Pfam" id="PF00533">
    <property type="entry name" value="BRCT"/>
    <property type="match status" value="1"/>
</dbReference>
<sequence>MGWIFVEKDANGGMRRELPIQAQKGQTFSITKTAGSWMPLPNDKNGAMTLGVLTFETWGAKLEARNEPLTINPGAHYEDDIADPSEAFVLQPSSKERSEVILLRNNDVIHSSRLPNAHIALVWKAPEVQVNSSETPNAEIPDSEDATAPDGPEQETEDDEDLDRTVVIASNDSRATPLLSAPRTEVIQETPTIDRINLDVPLGEAFSTAPTKMDEMRDAKEVAAEEAPDANVKEDSPVPSEPVTSRRRSPLVRIDNSSRKKRASPSDVDDEDEEDEIPAARPAKRRKAGDVAAVTADKTSAQATTRKPAAKGRKRLSDTPQESTPSRSQRGSQKGSQTSFQGDYEGPPPRVAFSLSSIKSTSNFVRFLKKNDGAFLEKVDDTCNVLCVKDDTPLVKTMKLLQSIALGIPIVTDQWLIDSSLAGRLLPLKPYMPSVPAQEKEWKFSLASVWSTPQNTLFEGYTILFTPALKATYADFKEVEQVCKAVGAKKVVCKRPTAKDVESAETILLAADEGDAEAVGGTCFSKDFLTMSILRGGAIDLESEEFQFVAKPGVAVGVGAGAGAKGAEAPKKKGRPKKT</sequence>
<feature type="region of interest" description="Disordered" evidence="4">
    <location>
        <begin position="132"/>
        <end position="347"/>
    </location>
</feature>
<evidence type="ECO:0000256" key="3">
    <source>
        <dbReference type="ARBA" id="ARBA00023242"/>
    </source>
</evidence>
<dbReference type="OrthoDB" id="342264at2759"/>
<organism evidence="6 7">
    <name type="scientific">Byssothecium circinans</name>
    <dbReference type="NCBI Taxonomy" id="147558"/>
    <lineage>
        <taxon>Eukaryota</taxon>
        <taxon>Fungi</taxon>
        <taxon>Dikarya</taxon>
        <taxon>Ascomycota</taxon>
        <taxon>Pezizomycotina</taxon>
        <taxon>Dothideomycetes</taxon>
        <taxon>Pleosporomycetidae</taxon>
        <taxon>Pleosporales</taxon>
        <taxon>Massarineae</taxon>
        <taxon>Massarinaceae</taxon>
        <taxon>Byssothecium</taxon>
    </lineage>
</organism>
<dbReference type="InterPro" id="IPR001357">
    <property type="entry name" value="BRCT_dom"/>
</dbReference>